<dbReference type="AlphaFoldDB" id="T1I9C2"/>
<dbReference type="OMA" id="DRCNILT"/>
<dbReference type="EnsemblMetazoa" id="RPRC012894-RA">
    <property type="protein sequence ID" value="RPRC012894-PA"/>
    <property type="gene ID" value="RPRC012894"/>
</dbReference>
<protein>
    <submittedName>
        <fullName evidence="1">Uncharacterized protein</fullName>
    </submittedName>
</protein>
<sequence length="273" mass="32145">MASANVNKESVSLNDKDTEKCVKEMVIDSTEISNSKECVQDVKEIEEERVTKNGKKVHEIIRNVKMTLQHLDECLKGTHKTEINLFQEELKLVADNQQLLFQLDREKFKNAQLKRFASSGSLYFQSRPQKITHDMTNELKSLNDRCNILTDVLRKRDCQLRKAKQEIEILQTHNNSLQKVIKFKERKYMRLLNKFAELNYKRKPVDDNNSEQIKREIVNLKTQLKNREKQNQTLTYINNRLKIALTRNKSMYDLSTQVTENDLNFLHKCLITG</sequence>
<dbReference type="Proteomes" id="UP000015103">
    <property type="component" value="Unassembled WGS sequence"/>
</dbReference>
<dbReference type="InParanoid" id="T1I9C2"/>
<evidence type="ECO:0000313" key="1">
    <source>
        <dbReference type="EnsemblMetazoa" id="RPRC012894-PA"/>
    </source>
</evidence>
<name>T1I9C2_RHOPR</name>
<proteinExistence type="predicted"/>
<evidence type="ECO:0000313" key="2">
    <source>
        <dbReference type="Proteomes" id="UP000015103"/>
    </source>
</evidence>
<accession>T1I9C2</accession>
<dbReference type="HOGENOM" id="CLU_1020515_0_0_1"/>
<dbReference type="VEuPathDB" id="VectorBase:RPRC012894"/>
<reference evidence="1" key="1">
    <citation type="submission" date="2015-05" db="UniProtKB">
        <authorList>
            <consortium name="EnsemblMetazoa"/>
        </authorList>
    </citation>
    <scope>IDENTIFICATION</scope>
</reference>
<organism evidence="1 2">
    <name type="scientific">Rhodnius prolixus</name>
    <name type="common">Triatomid bug</name>
    <dbReference type="NCBI Taxonomy" id="13249"/>
    <lineage>
        <taxon>Eukaryota</taxon>
        <taxon>Metazoa</taxon>
        <taxon>Ecdysozoa</taxon>
        <taxon>Arthropoda</taxon>
        <taxon>Hexapoda</taxon>
        <taxon>Insecta</taxon>
        <taxon>Pterygota</taxon>
        <taxon>Neoptera</taxon>
        <taxon>Paraneoptera</taxon>
        <taxon>Hemiptera</taxon>
        <taxon>Heteroptera</taxon>
        <taxon>Panheteroptera</taxon>
        <taxon>Cimicomorpha</taxon>
        <taxon>Reduviidae</taxon>
        <taxon>Triatominae</taxon>
        <taxon>Rhodnius</taxon>
    </lineage>
</organism>
<keyword evidence="2" id="KW-1185">Reference proteome</keyword>
<dbReference type="EMBL" id="ACPB03028992">
    <property type="status" value="NOT_ANNOTATED_CDS"/>
    <property type="molecule type" value="Genomic_DNA"/>
</dbReference>